<sequence>MGTPGVDGRHTTSNHVIEAEQTLGIEAAKKCIIDEIQCTMASHGMSIDLRHTMLLANVMTYKGEVLGITRFGIAKMKDNVLMLASLKKPQIICLMQLSMGVLMRLRVSVNASSWGFPCP</sequence>
<keyword evidence="2" id="KW-0479">Metal-binding</keyword>
<dbReference type="InterPro" id="IPR007081">
    <property type="entry name" value="RNA_pol_Rpb1_5"/>
</dbReference>
<organism evidence="5 6">
    <name type="scientific">Sphagnum troendelagicum</name>
    <dbReference type="NCBI Taxonomy" id="128251"/>
    <lineage>
        <taxon>Eukaryota</taxon>
        <taxon>Viridiplantae</taxon>
        <taxon>Streptophyta</taxon>
        <taxon>Embryophyta</taxon>
        <taxon>Bryophyta</taxon>
        <taxon>Sphagnophytina</taxon>
        <taxon>Sphagnopsida</taxon>
        <taxon>Sphagnales</taxon>
        <taxon>Sphagnaceae</taxon>
        <taxon>Sphagnum</taxon>
    </lineage>
</organism>
<name>A0ABP0V4T0_9BRYO</name>
<gene>
    <name evidence="5" type="ORF">CSSPTR1EN2_LOCUS23831</name>
</gene>
<proteinExistence type="predicted"/>
<dbReference type="EC" id="2.7.7.6" evidence="1"/>
<accession>A0ABP0V4T0</accession>
<protein>
    <recommendedName>
        <fullName evidence="1">DNA-directed RNA polymerase</fullName>
        <ecNumber evidence="1">2.7.7.6</ecNumber>
    </recommendedName>
</protein>
<evidence type="ECO:0000313" key="5">
    <source>
        <dbReference type="EMBL" id="CAK9237694.1"/>
    </source>
</evidence>
<evidence type="ECO:0000259" key="4">
    <source>
        <dbReference type="Pfam" id="PF04998"/>
    </source>
</evidence>
<keyword evidence="6" id="KW-1185">Reference proteome</keyword>
<dbReference type="PANTHER" id="PTHR48446:SF1">
    <property type="entry name" value="DNA-DIRECTED RNA POLYMERASE SUBUNIT BETA' N-TERMINAL SECTION"/>
    <property type="match status" value="1"/>
</dbReference>
<keyword evidence="3" id="KW-0862">Zinc</keyword>
<evidence type="ECO:0000256" key="2">
    <source>
        <dbReference type="ARBA" id="ARBA00022723"/>
    </source>
</evidence>
<evidence type="ECO:0000313" key="6">
    <source>
        <dbReference type="Proteomes" id="UP001497512"/>
    </source>
</evidence>
<dbReference type="EMBL" id="OZ019901">
    <property type="protein sequence ID" value="CAK9237694.1"/>
    <property type="molecule type" value="Genomic_DNA"/>
</dbReference>
<dbReference type="InterPro" id="IPR015700">
    <property type="entry name" value="RPC1"/>
</dbReference>
<reference evidence="5" key="1">
    <citation type="submission" date="2024-02" db="EMBL/GenBank/DDBJ databases">
        <authorList>
            <consortium name="ELIXIR-Norway"/>
            <consortium name="Elixir Norway"/>
        </authorList>
    </citation>
    <scope>NUCLEOTIDE SEQUENCE</scope>
</reference>
<dbReference type="Pfam" id="PF04998">
    <property type="entry name" value="RNA_pol_Rpb1_5"/>
    <property type="match status" value="1"/>
</dbReference>
<dbReference type="PANTHER" id="PTHR48446">
    <property type="entry name" value="DNA-DIRECTED RNA POLYMERASE SUBUNIT BETA' N-TERMINAL SECTION"/>
    <property type="match status" value="1"/>
</dbReference>
<evidence type="ECO:0000256" key="3">
    <source>
        <dbReference type="ARBA" id="ARBA00022833"/>
    </source>
</evidence>
<dbReference type="SUPFAM" id="SSF64484">
    <property type="entry name" value="beta and beta-prime subunits of DNA dependent RNA-polymerase"/>
    <property type="match status" value="1"/>
</dbReference>
<evidence type="ECO:0000256" key="1">
    <source>
        <dbReference type="ARBA" id="ARBA00012418"/>
    </source>
</evidence>
<feature type="domain" description="RNA polymerase Rpb1" evidence="4">
    <location>
        <begin position="4"/>
        <end position="79"/>
    </location>
</feature>
<dbReference type="Proteomes" id="UP001497512">
    <property type="component" value="Chromosome 9"/>
</dbReference>